<organism evidence="1 2">
    <name type="scientific">Araneus ventricosus</name>
    <name type="common">Orbweaver spider</name>
    <name type="synonym">Epeira ventricosa</name>
    <dbReference type="NCBI Taxonomy" id="182803"/>
    <lineage>
        <taxon>Eukaryota</taxon>
        <taxon>Metazoa</taxon>
        <taxon>Ecdysozoa</taxon>
        <taxon>Arthropoda</taxon>
        <taxon>Chelicerata</taxon>
        <taxon>Arachnida</taxon>
        <taxon>Araneae</taxon>
        <taxon>Araneomorphae</taxon>
        <taxon>Entelegynae</taxon>
        <taxon>Araneoidea</taxon>
        <taxon>Araneidae</taxon>
        <taxon>Araneus</taxon>
    </lineage>
</organism>
<proteinExistence type="predicted"/>
<sequence length="137" mass="15817">MIQEEKQSMLLSLSLVLNFVMNEPAAENSPTSADVEGIVFKASPSFIIFDDRFSVEPNNWNYCFTILLKLELLLVEQRWTFVFEWITFSNFSYNVKDFSSEVSVLSSSDIKELNIESSSPLKTPCHNYFNLLNQRVL</sequence>
<comment type="caution">
    <text evidence="1">The sequence shown here is derived from an EMBL/GenBank/DDBJ whole genome shotgun (WGS) entry which is preliminary data.</text>
</comment>
<dbReference type="EMBL" id="BGPR01003937">
    <property type="protein sequence ID" value="GBM94112.1"/>
    <property type="molecule type" value="Genomic_DNA"/>
</dbReference>
<evidence type="ECO:0000313" key="1">
    <source>
        <dbReference type="EMBL" id="GBM94112.1"/>
    </source>
</evidence>
<evidence type="ECO:0000313" key="2">
    <source>
        <dbReference type="Proteomes" id="UP000499080"/>
    </source>
</evidence>
<protein>
    <submittedName>
        <fullName evidence="1">Uncharacterized protein</fullName>
    </submittedName>
</protein>
<gene>
    <name evidence="1" type="ORF">AVEN_237386_1</name>
</gene>
<dbReference type="AlphaFoldDB" id="A0A4Y2JXY9"/>
<name>A0A4Y2JXY9_ARAVE</name>
<reference evidence="1 2" key="1">
    <citation type="journal article" date="2019" name="Sci. Rep.">
        <title>Orb-weaving spider Araneus ventricosus genome elucidates the spidroin gene catalogue.</title>
        <authorList>
            <person name="Kono N."/>
            <person name="Nakamura H."/>
            <person name="Ohtoshi R."/>
            <person name="Moran D.A.P."/>
            <person name="Shinohara A."/>
            <person name="Yoshida Y."/>
            <person name="Fujiwara M."/>
            <person name="Mori M."/>
            <person name="Tomita M."/>
            <person name="Arakawa K."/>
        </authorList>
    </citation>
    <scope>NUCLEOTIDE SEQUENCE [LARGE SCALE GENOMIC DNA]</scope>
</reference>
<dbReference type="Proteomes" id="UP000499080">
    <property type="component" value="Unassembled WGS sequence"/>
</dbReference>
<keyword evidence="2" id="KW-1185">Reference proteome</keyword>
<accession>A0A4Y2JXY9</accession>